<sequence length="175" mass="19934">MVRLETTSKPKTPFFKKLQRKVERVQGSIPPGPVQDEVFDRVERGGHVVLFDFNFQDAALSRRYSQRGQCSFRRAGQGLYVQDVSMMLRKSLNTALKRTIKTHLRRAFEMGLQVRPMQPYVFNASKCYLEEPEEAAAYRIEDMQGAFLSLVLGLTLSIAVFAAEFAVNRAGPKKQ</sequence>
<gene>
    <name evidence="2" type="ORF">V5799_004839</name>
</gene>
<comment type="caution">
    <text evidence="2">The sequence shown here is derived from an EMBL/GenBank/DDBJ whole genome shotgun (WGS) entry which is preliminary data.</text>
</comment>
<evidence type="ECO:0000313" key="2">
    <source>
        <dbReference type="EMBL" id="KAK8757525.1"/>
    </source>
</evidence>
<keyword evidence="1" id="KW-0812">Transmembrane</keyword>
<keyword evidence="3" id="KW-1185">Reference proteome</keyword>
<organism evidence="2 3">
    <name type="scientific">Amblyomma americanum</name>
    <name type="common">Lone star tick</name>
    <dbReference type="NCBI Taxonomy" id="6943"/>
    <lineage>
        <taxon>Eukaryota</taxon>
        <taxon>Metazoa</taxon>
        <taxon>Ecdysozoa</taxon>
        <taxon>Arthropoda</taxon>
        <taxon>Chelicerata</taxon>
        <taxon>Arachnida</taxon>
        <taxon>Acari</taxon>
        <taxon>Parasitiformes</taxon>
        <taxon>Ixodida</taxon>
        <taxon>Ixodoidea</taxon>
        <taxon>Ixodidae</taxon>
        <taxon>Amblyomminae</taxon>
        <taxon>Amblyomma</taxon>
    </lineage>
</organism>
<protein>
    <submittedName>
        <fullName evidence="2">Uncharacterized protein</fullName>
    </submittedName>
</protein>
<accession>A0AAQ4D4Y5</accession>
<keyword evidence="1" id="KW-0472">Membrane</keyword>
<reference evidence="2 3" key="1">
    <citation type="journal article" date="2023" name="Arcadia Sci">
        <title>De novo assembly of a long-read Amblyomma americanum tick genome.</title>
        <authorList>
            <person name="Chou S."/>
            <person name="Poskanzer K.E."/>
            <person name="Rollins M."/>
            <person name="Thuy-Boun P.S."/>
        </authorList>
    </citation>
    <scope>NUCLEOTIDE SEQUENCE [LARGE SCALE GENOMIC DNA]</scope>
    <source>
        <strain evidence="2">F_SG_1</strain>
        <tissue evidence="2">Salivary glands</tissue>
    </source>
</reference>
<dbReference type="AlphaFoldDB" id="A0AAQ4D4Y5"/>
<name>A0AAQ4D4Y5_AMBAM</name>
<evidence type="ECO:0000256" key="1">
    <source>
        <dbReference type="SAM" id="Phobius"/>
    </source>
</evidence>
<evidence type="ECO:0000313" key="3">
    <source>
        <dbReference type="Proteomes" id="UP001321473"/>
    </source>
</evidence>
<dbReference type="EMBL" id="JARKHS020035142">
    <property type="protein sequence ID" value="KAK8757525.1"/>
    <property type="molecule type" value="Genomic_DNA"/>
</dbReference>
<keyword evidence="1" id="KW-1133">Transmembrane helix</keyword>
<feature type="transmembrane region" description="Helical" evidence="1">
    <location>
        <begin position="146"/>
        <end position="167"/>
    </location>
</feature>
<dbReference type="Proteomes" id="UP001321473">
    <property type="component" value="Unassembled WGS sequence"/>
</dbReference>
<proteinExistence type="predicted"/>